<dbReference type="Proteomes" id="UP001497680">
    <property type="component" value="Unassembled WGS sequence"/>
</dbReference>
<evidence type="ECO:0000313" key="2">
    <source>
        <dbReference type="Proteomes" id="UP001497680"/>
    </source>
</evidence>
<sequence>MQNTGGIVETEIGYFSRDPKYDTEKPYVTSFPVDNFPGAKVNNHEWVFYKSVVGDVRDKFTPSLDIQGFQYLNWKTEIGRPDFEVDETVKSRYYSELAEMIKQAFPRYKKLAFFDYAIRIRDRNYPSAHGAVTTNSQPFRFAHVDYTEKGARMRLTDALGEGAEERLKTKCDILNVWRLLNDRPTKDWPLTFCDWRTVDESNDLIENDVVFTTAIGENHYLRHNPDHKWWYLAEQRPEEVVIFRNVSIGDPLAARAFHCAFQNTQSDVNQLHRESIEVRLAAFY</sequence>
<keyword evidence="2" id="KW-1185">Reference proteome</keyword>
<gene>
    <name evidence="1" type="ORF">F4821DRAFT_125200</name>
</gene>
<evidence type="ECO:0000313" key="1">
    <source>
        <dbReference type="EMBL" id="KAI6086534.1"/>
    </source>
</evidence>
<dbReference type="EMBL" id="MU394314">
    <property type="protein sequence ID" value="KAI6086534.1"/>
    <property type="molecule type" value="Genomic_DNA"/>
</dbReference>
<name>A0ACC0D1K5_9PEZI</name>
<accession>A0ACC0D1K5</accession>
<organism evidence="1 2">
    <name type="scientific">Hypoxylon rubiginosum</name>
    <dbReference type="NCBI Taxonomy" id="110542"/>
    <lineage>
        <taxon>Eukaryota</taxon>
        <taxon>Fungi</taxon>
        <taxon>Dikarya</taxon>
        <taxon>Ascomycota</taxon>
        <taxon>Pezizomycotina</taxon>
        <taxon>Sordariomycetes</taxon>
        <taxon>Xylariomycetidae</taxon>
        <taxon>Xylariales</taxon>
        <taxon>Hypoxylaceae</taxon>
        <taxon>Hypoxylon</taxon>
    </lineage>
</organism>
<proteinExistence type="predicted"/>
<reference evidence="1 2" key="1">
    <citation type="journal article" date="2022" name="New Phytol.">
        <title>Ecological generalism drives hyperdiversity of secondary metabolite gene clusters in xylarialean endophytes.</title>
        <authorList>
            <person name="Franco M.E.E."/>
            <person name="Wisecaver J.H."/>
            <person name="Arnold A.E."/>
            <person name="Ju Y.M."/>
            <person name="Slot J.C."/>
            <person name="Ahrendt S."/>
            <person name="Moore L.P."/>
            <person name="Eastman K.E."/>
            <person name="Scott K."/>
            <person name="Konkel Z."/>
            <person name="Mondo S.J."/>
            <person name="Kuo A."/>
            <person name="Hayes R.D."/>
            <person name="Haridas S."/>
            <person name="Andreopoulos B."/>
            <person name="Riley R."/>
            <person name="LaButti K."/>
            <person name="Pangilinan J."/>
            <person name="Lipzen A."/>
            <person name="Amirebrahimi M."/>
            <person name="Yan J."/>
            <person name="Adam C."/>
            <person name="Keymanesh K."/>
            <person name="Ng V."/>
            <person name="Louie K."/>
            <person name="Northen T."/>
            <person name="Drula E."/>
            <person name="Henrissat B."/>
            <person name="Hsieh H.M."/>
            <person name="Youens-Clark K."/>
            <person name="Lutzoni F."/>
            <person name="Miadlikowska J."/>
            <person name="Eastwood D.C."/>
            <person name="Hamelin R.C."/>
            <person name="Grigoriev I.V."/>
            <person name="U'Ren J.M."/>
        </authorList>
    </citation>
    <scope>NUCLEOTIDE SEQUENCE [LARGE SCALE GENOMIC DNA]</scope>
    <source>
        <strain evidence="1 2">ER1909</strain>
    </source>
</reference>
<comment type="caution">
    <text evidence="1">The sequence shown here is derived from an EMBL/GenBank/DDBJ whole genome shotgun (WGS) entry which is preliminary data.</text>
</comment>
<protein>
    <submittedName>
        <fullName evidence="1">Uncharacterized protein</fullName>
    </submittedName>
</protein>